<dbReference type="NCBIfam" id="TIGR01450">
    <property type="entry name" value="recC"/>
    <property type="match status" value="1"/>
</dbReference>
<keyword evidence="4 10" id="KW-0378">Hydrolase</keyword>
<comment type="miscellaneous">
    <text evidence="10">In the RecBCD complex, RecB has a slow 3'-5' helicase, an exonuclease activity and loads RecA onto ssDNA, RecD has a fast 5'-3' helicase activity, while RecC stimulates the ATPase and processivity of the RecB helicase and contributes to recognition of the Chi site.</text>
</comment>
<evidence type="ECO:0000313" key="13">
    <source>
        <dbReference type="Proteomes" id="UP001199044"/>
    </source>
</evidence>
<evidence type="ECO:0000256" key="2">
    <source>
        <dbReference type="ARBA" id="ARBA00022741"/>
    </source>
</evidence>
<name>A0ABS7YML7_9VIBR</name>
<evidence type="ECO:0000256" key="3">
    <source>
        <dbReference type="ARBA" id="ARBA00022763"/>
    </source>
</evidence>
<comment type="caution">
    <text evidence="12">The sequence shown here is derived from an EMBL/GenBank/DDBJ whole genome shotgun (WGS) entry which is preliminary data.</text>
</comment>
<dbReference type="HAMAP" id="MF_01486">
    <property type="entry name" value="RecC"/>
    <property type="match status" value="1"/>
</dbReference>
<keyword evidence="3 10" id="KW-0227">DNA damage</keyword>
<evidence type="ECO:0000256" key="6">
    <source>
        <dbReference type="ARBA" id="ARBA00022839"/>
    </source>
</evidence>
<dbReference type="RefSeq" id="WP_225250779.1">
    <property type="nucleotide sequence ID" value="NZ_JAIWIU010000076.1"/>
</dbReference>
<keyword evidence="13" id="KW-1185">Reference proteome</keyword>
<dbReference type="InterPro" id="IPR006697">
    <property type="entry name" value="RecC"/>
</dbReference>
<comment type="function">
    <text evidence="10">A helicase/nuclease that prepares dsDNA breaks (DSB) for recombinational DNA repair. Binds to DSBs and unwinds DNA via a highly rapid and processive ATP-dependent bidirectional helicase activity. Unwinds dsDNA until it encounters a Chi (crossover hotspot instigator) sequence from the 3' direction. Cuts ssDNA a few nucleotides 3' to the Chi site. The properties and activities of the enzyme are changed at Chi. The Chi-altered holoenzyme produces a long 3'-ssDNA overhang and facilitates RecA-binding to the ssDNA for homologous DNA recombination and repair. Holoenzyme degrades any linearized DNA that is unable to undergo homologous recombination. In the holoenzyme this subunit recognizes the wild-type Chi sequence, and when added to isolated RecB increases its ATP-dependent helicase processivity.</text>
</comment>
<comment type="subunit">
    <text evidence="10">Heterotrimer of RecB, RecC and RecD. All subunits contribute to DNA-binding.</text>
</comment>
<evidence type="ECO:0000256" key="4">
    <source>
        <dbReference type="ARBA" id="ARBA00022801"/>
    </source>
</evidence>
<dbReference type="Pfam" id="PF04257">
    <property type="entry name" value="Exonuc_V_gamma"/>
    <property type="match status" value="1"/>
</dbReference>
<feature type="domain" description="RecC C-terminal" evidence="11">
    <location>
        <begin position="840"/>
        <end position="1077"/>
    </location>
</feature>
<dbReference type="InterPro" id="IPR027417">
    <property type="entry name" value="P-loop_NTPase"/>
</dbReference>
<dbReference type="SUPFAM" id="SSF52980">
    <property type="entry name" value="Restriction endonuclease-like"/>
    <property type="match status" value="1"/>
</dbReference>
<dbReference type="PIRSF" id="PIRSF000980">
    <property type="entry name" value="RecC"/>
    <property type="match status" value="1"/>
</dbReference>
<sequence>MFTVYHSNKVDSLKILLVYLIKNDPLANPFDAEQILVQSPGMSQWLKMALAAELGVAANIDFPLPATFIWEMFTRILPDVPKRSAFNKEAMTWKLMERLPALLPRDEFAPLRRYLEQDDDQSKCYQLAEKIADIFDGYLVYRPDWIATWEAGEEVAELEGEQPWQPILWHDLYQYTLDLGQSHYHRANLYDSFISALANGKVDVSTLPKRLFIFGISSLPPRYMEALKALGEHIDVHLMFTNPCQHYWGDIRDKKTLARMESQRRKKLILKAQSIEVAGEVSPLKGSIDDYAADELHTAGAVGNSLLASMGKLGRDNLYLLAQSDNEEHQLFIDVDRDNLLHQLQADILNLEEHQNDQLLESSDHKPQIDRDDHSVTFHACHSPMREVEVLHDQLLAMFDRHPDLKPRDIIVMVSDINAYSPYIQAVFGNAPGDRFIPYSISDRTADQESPMLTAFLQLVNLPQSRCLASELLELLENPAMMARFDLDEEEFATAKLWIEESGIRWGLNETTATEFDLPKTQQNTWEFGIARMLLGYAMPPSVDLYENEALALAPYNEVQGMSAELAGKLAHFIETVSRYRRLLSQTQSVDAWREVLYTLLVDFFAVDLEGELALQSIRDTLTQLKEQLVDARYEQDIAPIIISQYLNNKLSGTRVSQRFLAGQVNFCTLMPMRSIPFNVVCLLGMNDGVYPRTMPPEGFDLMNNRTRPGDRSRRDDDRYLFLEAMLSAQKTLYISFVGRSIQDNTERVPSVLVSELLEYCQQNYALFGDEALDSDQSGEHLVEHLVQHHAMVPFSPDSFLRDGSYAREWVPAALRQGSAAGQFNLPLDDYLLDATFPLELDLVELQRFWRLPVQYFFNRRLKVQFEMPQAVMEDDEPFALGGLESYQLRDELLDLLLSCQSEVEQQEAIDHFAKQQRAQGKLPVGAFGTLELETNRVQTQELAQRIRFLTAQPLEDIEVNAQLNFLGEGKPIRLTGWLTQVYQSGLLRYRSGSIRAQDILAAWIDHLCMSLAGYSKSTHVIGYDRKEGVVHQILPPMASKEEAIAMLNELVRLFYQGLTEPLPYFPRTALACVEAGFSRGNWVDDEEKSLKKMADTFNDGYMTTGEGNNPYIQRIWPQWNDELAQQVRTNSALVLQTPRLAMQDGIEQ</sequence>
<accession>A0ABS7YML7</accession>
<dbReference type="Gene3D" id="3.40.50.10930">
    <property type="match status" value="1"/>
</dbReference>
<proteinExistence type="inferred from homology"/>
<dbReference type="InterPro" id="IPR041500">
    <property type="entry name" value="RecC_C"/>
</dbReference>
<comment type="similarity">
    <text evidence="10">Belongs to the RecC family.</text>
</comment>
<dbReference type="SUPFAM" id="SSF52540">
    <property type="entry name" value="P-loop containing nucleoside triphosphate hydrolases"/>
    <property type="match status" value="2"/>
</dbReference>
<dbReference type="Proteomes" id="UP001199044">
    <property type="component" value="Unassembled WGS sequence"/>
</dbReference>
<dbReference type="Pfam" id="PF17946">
    <property type="entry name" value="RecC_C"/>
    <property type="match status" value="1"/>
</dbReference>
<evidence type="ECO:0000259" key="11">
    <source>
        <dbReference type="Pfam" id="PF17946"/>
    </source>
</evidence>
<keyword evidence="5 10" id="KW-0347">Helicase</keyword>
<dbReference type="Gene3D" id="3.40.50.300">
    <property type="entry name" value="P-loop containing nucleotide triphosphate hydrolases"/>
    <property type="match status" value="2"/>
</dbReference>
<dbReference type="InterPro" id="IPR011335">
    <property type="entry name" value="Restrct_endonuc-II-like"/>
</dbReference>
<keyword evidence="7 10" id="KW-0067">ATP-binding</keyword>
<gene>
    <name evidence="10 12" type="primary">recC</name>
    <name evidence="12" type="ORF">LDJ79_12390</name>
</gene>
<organism evidence="12 13">
    <name type="scientific">Vibrio tritonius</name>
    <dbReference type="NCBI Taxonomy" id="1435069"/>
    <lineage>
        <taxon>Bacteria</taxon>
        <taxon>Pseudomonadati</taxon>
        <taxon>Pseudomonadota</taxon>
        <taxon>Gammaproteobacteria</taxon>
        <taxon>Vibrionales</taxon>
        <taxon>Vibrionaceae</taxon>
        <taxon>Vibrio</taxon>
    </lineage>
</organism>
<dbReference type="PANTHER" id="PTHR30591">
    <property type="entry name" value="RECBCD ENZYME SUBUNIT RECC"/>
    <property type="match status" value="1"/>
</dbReference>
<keyword evidence="2 10" id="KW-0547">Nucleotide-binding</keyword>
<dbReference type="NCBIfam" id="NF008289">
    <property type="entry name" value="PRK11069.1"/>
    <property type="match status" value="1"/>
</dbReference>
<evidence type="ECO:0000256" key="9">
    <source>
        <dbReference type="ARBA" id="ARBA00023204"/>
    </source>
</evidence>
<evidence type="ECO:0000256" key="1">
    <source>
        <dbReference type="ARBA" id="ARBA00022722"/>
    </source>
</evidence>
<keyword evidence="8 10" id="KW-0238">DNA-binding</keyword>
<dbReference type="Gene3D" id="1.10.10.990">
    <property type="match status" value="1"/>
</dbReference>
<dbReference type="EMBL" id="JAIWIU010000076">
    <property type="protein sequence ID" value="MCA2016915.1"/>
    <property type="molecule type" value="Genomic_DNA"/>
</dbReference>
<evidence type="ECO:0000256" key="5">
    <source>
        <dbReference type="ARBA" id="ARBA00022806"/>
    </source>
</evidence>
<evidence type="ECO:0000256" key="7">
    <source>
        <dbReference type="ARBA" id="ARBA00022840"/>
    </source>
</evidence>
<dbReference type="Gene3D" id="1.10.10.160">
    <property type="match status" value="1"/>
</dbReference>
<evidence type="ECO:0000256" key="8">
    <source>
        <dbReference type="ARBA" id="ARBA00023125"/>
    </source>
</evidence>
<dbReference type="CDD" id="cd22353">
    <property type="entry name" value="RecC_C-like"/>
    <property type="match status" value="1"/>
</dbReference>
<dbReference type="InterPro" id="IPR013986">
    <property type="entry name" value="DExx_box_DNA_helicase_dom_sf"/>
</dbReference>
<evidence type="ECO:0000313" key="12">
    <source>
        <dbReference type="EMBL" id="MCA2016915.1"/>
    </source>
</evidence>
<protein>
    <recommendedName>
        <fullName evidence="10">RecBCD enzyme subunit RecC</fullName>
    </recommendedName>
    <alternativeName>
        <fullName evidence="10">Exonuclease V subunit RecC</fullName>
        <shortName evidence="10">ExoV subunit RecC</shortName>
    </alternativeName>
    <alternativeName>
        <fullName evidence="10">Helicase/nuclease RecBCD subunit RecC</fullName>
    </alternativeName>
</protein>
<dbReference type="PANTHER" id="PTHR30591:SF1">
    <property type="entry name" value="RECBCD ENZYME SUBUNIT RECC"/>
    <property type="match status" value="1"/>
</dbReference>
<reference evidence="13" key="1">
    <citation type="submission" date="2023-07" db="EMBL/GenBank/DDBJ databases">
        <title>Molecular identification of indigenous halophilic bacteria isolated from red sea cost, biodegradation of synthetic dyes and assessment of degraded metabolite toxicity.</title>
        <authorList>
            <person name="Chaieb K."/>
            <person name="Altayb H.N."/>
        </authorList>
    </citation>
    <scope>NUCLEOTIDE SEQUENCE [LARGE SCALE GENOMIC DNA]</scope>
    <source>
        <strain evidence="13">K20</strain>
    </source>
</reference>
<keyword evidence="6 10" id="KW-0269">Exonuclease</keyword>
<keyword evidence="9 10" id="KW-0234">DNA repair</keyword>
<keyword evidence="1 10" id="KW-0540">Nuclease</keyword>
<evidence type="ECO:0000256" key="10">
    <source>
        <dbReference type="HAMAP-Rule" id="MF_01486"/>
    </source>
</evidence>